<evidence type="ECO:0000256" key="3">
    <source>
        <dbReference type="ARBA" id="ARBA00012552"/>
    </source>
</evidence>
<dbReference type="InterPro" id="IPR027417">
    <property type="entry name" value="P-loop_NTPase"/>
</dbReference>
<dbReference type="PANTHER" id="PTHR45418:SF1">
    <property type="entry name" value="CANCER_TESTIS ANTIGEN 55"/>
    <property type="match status" value="1"/>
</dbReference>
<dbReference type="Pfam" id="PF13086">
    <property type="entry name" value="AAA_11"/>
    <property type="match status" value="2"/>
</dbReference>
<organism evidence="13 14">
    <name type="scientific">Ranatra chinensis</name>
    <dbReference type="NCBI Taxonomy" id="642074"/>
    <lineage>
        <taxon>Eukaryota</taxon>
        <taxon>Metazoa</taxon>
        <taxon>Ecdysozoa</taxon>
        <taxon>Arthropoda</taxon>
        <taxon>Hexapoda</taxon>
        <taxon>Insecta</taxon>
        <taxon>Pterygota</taxon>
        <taxon>Neoptera</taxon>
        <taxon>Paraneoptera</taxon>
        <taxon>Hemiptera</taxon>
        <taxon>Heteroptera</taxon>
        <taxon>Panheteroptera</taxon>
        <taxon>Nepomorpha</taxon>
        <taxon>Nepidae</taxon>
        <taxon>Ranatrinae</taxon>
        <taxon>Ranatra</taxon>
    </lineage>
</organism>
<accession>A0ABD0YD45</accession>
<dbReference type="SUPFAM" id="SSF52540">
    <property type="entry name" value="P-loop containing nucleoside triphosphate hydrolases"/>
    <property type="match status" value="1"/>
</dbReference>
<name>A0ABD0YD45_9HEMI</name>
<comment type="similarity">
    <text evidence="2">Belongs to the DNA2/NAM7 helicase family. SDE3 subfamily.</text>
</comment>
<feature type="domain" description="DNA2/NAM7 helicase-like C-terminal" evidence="11">
    <location>
        <begin position="644"/>
        <end position="837"/>
    </location>
</feature>
<comment type="subcellular location">
    <subcellularLocation>
        <location evidence="1">Cytoplasm</location>
    </subcellularLocation>
</comment>
<dbReference type="InterPro" id="IPR049080">
    <property type="entry name" value="MOV-10-like_beta-barrel"/>
</dbReference>
<keyword evidence="4" id="KW-0963">Cytoplasm</keyword>
<evidence type="ECO:0000256" key="5">
    <source>
        <dbReference type="ARBA" id="ARBA00022741"/>
    </source>
</evidence>
<evidence type="ECO:0000256" key="8">
    <source>
        <dbReference type="ARBA" id="ARBA00022840"/>
    </source>
</evidence>
<dbReference type="EMBL" id="JBFDAA010000009">
    <property type="protein sequence ID" value="KAL1128994.1"/>
    <property type="molecule type" value="Genomic_DNA"/>
</dbReference>
<feature type="domain" description="Helicase MOV-10-like beta-barrel" evidence="12">
    <location>
        <begin position="132"/>
        <end position="204"/>
    </location>
</feature>
<dbReference type="GO" id="GO:0003724">
    <property type="term" value="F:RNA helicase activity"/>
    <property type="evidence" value="ECO:0007669"/>
    <property type="project" value="UniProtKB-EC"/>
</dbReference>
<evidence type="ECO:0000259" key="12">
    <source>
        <dbReference type="Pfam" id="PF21634"/>
    </source>
</evidence>
<dbReference type="GO" id="GO:0005524">
    <property type="term" value="F:ATP binding"/>
    <property type="evidence" value="ECO:0007669"/>
    <property type="project" value="UniProtKB-KW"/>
</dbReference>
<proteinExistence type="inferred from homology"/>
<feature type="domain" description="DNA2/NAM7 helicase helicase" evidence="10">
    <location>
        <begin position="406"/>
        <end position="489"/>
    </location>
</feature>
<evidence type="ECO:0000259" key="11">
    <source>
        <dbReference type="Pfam" id="PF13087"/>
    </source>
</evidence>
<evidence type="ECO:0000256" key="2">
    <source>
        <dbReference type="ARBA" id="ARBA00005601"/>
    </source>
</evidence>
<dbReference type="Pfam" id="PF21634">
    <property type="entry name" value="MOV-10_beta-barrel"/>
    <property type="match status" value="1"/>
</dbReference>
<dbReference type="Gene3D" id="3.40.50.300">
    <property type="entry name" value="P-loop containing nucleotide triphosphate hydrolases"/>
    <property type="match status" value="2"/>
</dbReference>
<evidence type="ECO:0000256" key="4">
    <source>
        <dbReference type="ARBA" id="ARBA00022490"/>
    </source>
</evidence>
<evidence type="ECO:0000313" key="14">
    <source>
        <dbReference type="Proteomes" id="UP001558652"/>
    </source>
</evidence>
<dbReference type="InterPro" id="IPR047187">
    <property type="entry name" value="SF1_C_Upf1"/>
</dbReference>
<keyword evidence="8" id="KW-0067">ATP-binding</keyword>
<evidence type="ECO:0000256" key="6">
    <source>
        <dbReference type="ARBA" id="ARBA00022801"/>
    </source>
</evidence>
<feature type="domain" description="DNA2/NAM7 helicase helicase" evidence="10">
    <location>
        <begin position="533"/>
        <end position="608"/>
    </location>
</feature>
<reference evidence="13 14" key="1">
    <citation type="submission" date="2024-07" db="EMBL/GenBank/DDBJ databases">
        <title>Chromosome-level genome assembly of the water stick insect Ranatra chinensis (Heteroptera: Nepidae).</title>
        <authorList>
            <person name="Liu X."/>
        </authorList>
    </citation>
    <scope>NUCLEOTIDE SEQUENCE [LARGE SCALE GENOMIC DNA]</scope>
    <source>
        <strain evidence="13">Cailab_2021Rc</strain>
        <tissue evidence="13">Muscle</tissue>
    </source>
</reference>
<dbReference type="EC" id="3.6.4.13" evidence="3"/>
<dbReference type="PANTHER" id="PTHR45418">
    <property type="entry name" value="CANCER/TESTIS ANTIGEN 55"/>
    <property type="match status" value="1"/>
</dbReference>
<evidence type="ECO:0000259" key="10">
    <source>
        <dbReference type="Pfam" id="PF13086"/>
    </source>
</evidence>
<keyword evidence="6" id="KW-0378">Hydrolase</keyword>
<keyword evidence="14" id="KW-1185">Reference proteome</keyword>
<dbReference type="Pfam" id="PF13087">
    <property type="entry name" value="AAA_12"/>
    <property type="match status" value="1"/>
</dbReference>
<dbReference type="GO" id="GO:0005737">
    <property type="term" value="C:cytoplasm"/>
    <property type="evidence" value="ECO:0007669"/>
    <property type="project" value="UniProtKB-SubCell"/>
</dbReference>
<keyword evidence="7" id="KW-0347">Helicase</keyword>
<keyword evidence="5" id="KW-0547">Nucleotide-binding</keyword>
<evidence type="ECO:0000256" key="1">
    <source>
        <dbReference type="ARBA" id="ARBA00004496"/>
    </source>
</evidence>
<protein>
    <recommendedName>
        <fullName evidence="3">RNA helicase</fullName>
        <ecNumber evidence="3">3.6.4.13</ecNumber>
    </recommendedName>
</protein>
<comment type="catalytic activity">
    <reaction evidence="9">
        <text>ATP + H2O = ADP + phosphate + H(+)</text>
        <dbReference type="Rhea" id="RHEA:13065"/>
        <dbReference type="ChEBI" id="CHEBI:15377"/>
        <dbReference type="ChEBI" id="CHEBI:15378"/>
        <dbReference type="ChEBI" id="CHEBI:30616"/>
        <dbReference type="ChEBI" id="CHEBI:43474"/>
        <dbReference type="ChEBI" id="CHEBI:456216"/>
        <dbReference type="EC" id="3.6.4.13"/>
    </reaction>
</comment>
<dbReference type="InterPro" id="IPR041679">
    <property type="entry name" value="DNA2/NAM7-like_C"/>
</dbReference>
<dbReference type="InterPro" id="IPR041677">
    <property type="entry name" value="DNA2/NAM7_AAA_11"/>
</dbReference>
<dbReference type="GO" id="GO:0016787">
    <property type="term" value="F:hydrolase activity"/>
    <property type="evidence" value="ECO:0007669"/>
    <property type="project" value="UniProtKB-KW"/>
</dbReference>
<evidence type="ECO:0000256" key="7">
    <source>
        <dbReference type="ARBA" id="ARBA00022806"/>
    </source>
</evidence>
<dbReference type="CDD" id="cd18078">
    <property type="entry name" value="DEXXQc_Mov10L1"/>
    <property type="match status" value="1"/>
</dbReference>
<dbReference type="AlphaFoldDB" id="A0ABD0YD45"/>
<gene>
    <name evidence="13" type="ORF">AAG570_013526</name>
</gene>
<evidence type="ECO:0000313" key="13">
    <source>
        <dbReference type="EMBL" id="KAL1128994.1"/>
    </source>
</evidence>
<dbReference type="CDD" id="cd18808">
    <property type="entry name" value="SF1_C_Upf1"/>
    <property type="match status" value="1"/>
</dbReference>
<comment type="caution">
    <text evidence="13">The sequence shown here is derived from an EMBL/GenBank/DDBJ whole genome shotgun (WGS) entry which is preliminary data.</text>
</comment>
<evidence type="ECO:0000256" key="9">
    <source>
        <dbReference type="ARBA" id="ARBA00047984"/>
    </source>
</evidence>
<sequence length="885" mass="98967">MQVNTQNFEESGGADNSVPLARRDVTATQLLDRSSGIIMPGRRSFSPAAFVPVKLGQFSLSDKILKAALPDIKMNLDDLMIRVVRVLPCLGEDLKPDTYLPRMHSLLYLEEVAMLKQVGELELQRAKFTKFGDCLILEVPPLSAYTTKLVAGDMLIARSPRPKKPDEPKYEGVIHRVTPTELHLQFAQDFHDTYVEGSEYSVSFVTSRASLRRMHQAILLAVKHLGIPWLFPTQVNSRPPQVIIQDETFVEEKKTDSGKLNESRDLKLLVDKKLAEDMKEGKILKPTDYIKYAVESIKGSTEDSRKNTGNVSKEMLFYSPDPRKLSVDLNRKYLSLEQKFQLPAVQENVFLDRRMKNRRGGAHSSRDINWNRHGSGYGMHCTVDNESKVKISVEQHKIIKWFNKGLNAQQRDAVRNVLKGEARPLPYVIFGPPGTGKTVTVVETILQIHTLIPESRLLVATPSNSAADLIAERLLESGCLQQGDLLRMVGYHYLEQGRISASIIPFSAVPDVKAINVAGSSGSSHEGVQMCGRELLGRHSITVGTLGCLGLLYNMGFPRGHFTHVIVDEAGQATEPEVLIPMVFLHMQYGQVVLAGDPLQLGPVVTSRLASRCGLQDSLLSRLLSRFPYTRDPIGFPDTSGYDPRLVTKLVNNYRSLPKILKLPSMLFYDNHLIPNVSETESQEAQVLAALGTSFPRHRDGIASPLLFHGVRGENMQESESHSWYNPHEVVQCTMYLNMLYAAGLKPEEVGIITPYQLQSNKIRFMLERMAVEPPKVGSVEEFQGQEKMAIIVSVVRSSPEIITVDMQKALGFVANGRRLNVALSRARAVLIILGNPHLLSLDTHWRSVLKHCVETDSYVGCDLPSDFYSEKPKAPWEEEENMCD</sequence>
<dbReference type="Proteomes" id="UP001558652">
    <property type="component" value="Unassembled WGS sequence"/>
</dbReference>